<dbReference type="Proteomes" id="UP000218231">
    <property type="component" value="Unassembled WGS sequence"/>
</dbReference>
<dbReference type="EMBL" id="LIAE01005586">
    <property type="protein sequence ID" value="PAV93230.1"/>
    <property type="molecule type" value="Genomic_DNA"/>
</dbReference>
<dbReference type="InterPro" id="IPR021427">
    <property type="entry name" value="DUF3077"/>
</dbReference>
<dbReference type="Pfam" id="PF11275">
    <property type="entry name" value="DUF3077"/>
    <property type="match status" value="1"/>
</dbReference>
<accession>A0A2A2M436</accession>
<comment type="caution">
    <text evidence="1">The sequence shown here is derived from an EMBL/GenBank/DDBJ whole genome shotgun (WGS) entry which is preliminary data.</text>
</comment>
<organism evidence="1 2">
    <name type="scientific">Diploscapter pachys</name>
    <dbReference type="NCBI Taxonomy" id="2018661"/>
    <lineage>
        <taxon>Eukaryota</taxon>
        <taxon>Metazoa</taxon>
        <taxon>Ecdysozoa</taxon>
        <taxon>Nematoda</taxon>
        <taxon>Chromadorea</taxon>
        <taxon>Rhabditida</taxon>
        <taxon>Rhabditina</taxon>
        <taxon>Rhabditomorpha</taxon>
        <taxon>Rhabditoidea</taxon>
        <taxon>Rhabditidae</taxon>
        <taxon>Diploscapter</taxon>
    </lineage>
</organism>
<reference evidence="1 2" key="1">
    <citation type="journal article" date="2017" name="Curr. Biol.">
        <title>Genome architecture and evolution of a unichromosomal asexual nematode.</title>
        <authorList>
            <person name="Fradin H."/>
            <person name="Zegar C."/>
            <person name="Gutwein M."/>
            <person name="Lucas J."/>
            <person name="Kovtun M."/>
            <person name="Corcoran D."/>
            <person name="Baugh L.R."/>
            <person name="Kiontke K."/>
            <person name="Gunsalus K."/>
            <person name="Fitch D.H."/>
            <person name="Piano F."/>
        </authorList>
    </citation>
    <scope>NUCLEOTIDE SEQUENCE [LARGE SCALE GENOMIC DNA]</scope>
    <source>
        <strain evidence="1">PF1309</strain>
    </source>
</reference>
<dbReference type="AlphaFoldDB" id="A0A2A2M436"/>
<evidence type="ECO:0000313" key="1">
    <source>
        <dbReference type="EMBL" id="PAV93230.1"/>
    </source>
</evidence>
<gene>
    <name evidence="1" type="ORF">WR25_15801</name>
</gene>
<sequence length="112" mass="12076">MKRGGLFHFFGGGVMDKDEQAKGKDVLNIVSLVGRTRRRSVRDWVQAVPGLPTAEVLQEASIILGCITALTQQALSKPKEAQTLMRATYYLSGIAKAMIDGQLPVSEGKGDS</sequence>
<keyword evidence="2" id="KW-1185">Reference proteome</keyword>
<protein>
    <recommendedName>
        <fullName evidence="3">DUF3077 domain-containing protein</fullName>
    </recommendedName>
</protein>
<evidence type="ECO:0000313" key="2">
    <source>
        <dbReference type="Proteomes" id="UP000218231"/>
    </source>
</evidence>
<evidence type="ECO:0008006" key="3">
    <source>
        <dbReference type="Google" id="ProtNLM"/>
    </source>
</evidence>
<name>A0A2A2M436_9BILA</name>
<proteinExistence type="predicted"/>